<keyword evidence="9" id="KW-0812">Transmembrane</keyword>
<feature type="domain" description="Peptidase M48" evidence="10">
    <location>
        <begin position="159"/>
        <end position="361"/>
    </location>
</feature>
<dbReference type="Proteomes" id="UP000179243">
    <property type="component" value="Unassembled WGS sequence"/>
</dbReference>
<evidence type="ECO:0000259" key="11">
    <source>
        <dbReference type="Pfam" id="PF16491"/>
    </source>
</evidence>
<feature type="transmembrane region" description="Helical" evidence="9">
    <location>
        <begin position="12"/>
        <end position="31"/>
    </location>
</feature>
<feature type="transmembrane region" description="Helical" evidence="9">
    <location>
        <begin position="243"/>
        <end position="266"/>
    </location>
</feature>
<dbReference type="AlphaFoldDB" id="A0A1F7FLP0"/>
<keyword evidence="5 8" id="KW-0482">Metalloprotease</keyword>
<evidence type="ECO:0008006" key="14">
    <source>
        <dbReference type="Google" id="ProtNLM"/>
    </source>
</evidence>
<keyword evidence="1 8" id="KW-0645">Protease</keyword>
<dbReference type="PANTHER" id="PTHR10120">
    <property type="entry name" value="CAAX PRENYL PROTEASE 1"/>
    <property type="match status" value="1"/>
</dbReference>
<keyword evidence="4 7" id="KW-0862">Zinc</keyword>
<dbReference type="Gene3D" id="3.30.2010.10">
    <property type="entry name" value="Metalloproteases ('zincins'), catalytic domain"/>
    <property type="match status" value="1"/>
</dbReference>
<feature type="transmembrane region" description="Helical" evidence="9">
    <location>
        <begin position="278"/>
        <end position="297"/>
    </location>
</feature>
<feature type="domain" description="CAAX prenyl protease 1 N-terminal" evidence="11">
    <location>
        <begin position="7"/>
        <end position="156"/>
    </location>
</feature>
<dbReference type="InterPro" id="IPR027057">
    <property type="entry name" value="CAXX_Prtase_1"/>
</dbReference>
<evidence type="ECO:0000256" key="4">
    <source>
        <dbReference type="ARBA" id="ARBA00022833"/>
    </source>
</evidence>
<dbReference type="CDD" id="cd07343">
    <property type="entry name" value="M48A_Zmpste24p_like"/>
    <property type="match status" value="1"/>
</dbReference>
<evidence type="ECO:0000313" key="13">
    <source>
        <dbReference type="Proteomes" id="UP000179243"/>
    </source>
</evidence>
<comment type="similarity">
    <text evidence="8">Belongs to the peptidase M48 family.</text>
</comment>
<evidence type="ECO:0000256" key="5">
    <source>
        <dbReference type="ARBA" id="ARBA00023049"/>
    </source>
</evidence>
<evidence type="ECO:0000256" key="6">
    <source>
        <dbReference type="PIRSR" id="PIRSR627057-1"/>
    </source>
</evidence>
<feature type="transmembrane region" description="Helical" evidence="9">
    <location>
        <begin position="51"/>
        <end position="80"/>
    </location>
</feature>
<dbReference type="Pfam" id="PF01435">
    <property type="entry name" value="Peptidase_M48"/>
    <property type="match status" value="1"/>
</dbReference>
<gene>
    <name evidence="12" type="ORF">A2519_21860</name>
</gene>
<evidence type="ECO:0000256" key="2">
    <source>
        <dbReference type="ARBA" id="ARBA00022723"/>
    </source>
</evidence>
<feature type="transmembrane region" description="Helical" evidence="9">
    <location>
        <begin position="101"/>
        <end position="123"/>
    </location>
</feature>
<evidence type="ECO:0000259" key="10">
    <source>
        <dbReference type="Pfam" id="PF01435"/>
    </source>
</evidence>
<keyword evidence="9" id="KW-0472">Membrane</keyword>
<dbReference type="Pfam" id="PF16491">
    <property type="entry name" value="Peptidase_M48_N"/>
    <property type="match status" value="1"/>
</dbReference>
<reference evidence="12 13" key="1">
    <citation type="journal article" date="2016" name="Nat. Commun.">
        <title>Thousands of microbial genomes shed light on interconnected biogeochemical processes in an aquifer system.</title>
        <authorList>
            <person name="Anantharaman K."/>
            <person name="Brown C.T."/>
            <person name="Hug L.A."/>
            <person name="Sharon I."/>
            <person name="Castelle C.J."/>
            <person name="Probst A.J."/>
            <person name="Thomas B.C."/>
            <person name="Singh A."/>
            <person name="Wilkins M.J."/>
            <person name="Karaoz U."/>
            <person name="Brodie E.L."/>
            <person name="Williams K.H."/>
            <person name="Hubbard S.S."/>
            <person name="Banfield J.F."/>
        </authorList>
    </citation>
    <scope>NUCLEOTIDE SEQUENCE [LARGE SCALE GENOMIC DNA]</scope>
</reference>
<feature type="active site" description="Proton donor" evidence="6">
    <location>
        <position position="310"/>
    </location>
</feature>
<accession>A0A1F7FLP0</accession>
<feature type="binding site" evidence="7">
    <location>
        <position position="306"/>
    </location>
    <ligand>
        <name>Zn(2+)</name>
        <dbReference type="ChEBI" id="CHEBI:29105"/>
        <note>catalytic</note>
    </ligand>
</feature>
<dbReference type="InterPro" id="IPR032456">
    <property type="entry name" value="Peptidase_M48_N"/>
</dbReference>
<evidence type="ECO:0000256" key="1">
    <source>
        <dbReference type="ARBA" id="ARBA00022670"/>
    </source>
</evidence>
<keyword evidence="3 8" id="KW-0378">Hydrolase</keyword>
<dbReference type="GO" id="GO:0004222">
    <property type="term" value="F:metalloendopeptidase activity"/>
    <property type="evidence" value="ECO:0007669"/>
    <property type="project" value="InterPro"/>
</dbReference>
<sequence>MSSIKSYHQKKILCAITGAVLVVVYCFFSSLGSGFSRYLAGFSSSIAAGYYPAYLLFMGMWMGIFKLVSLPLDFYSGFLLEHAYGLSRQSVFRWVWEHLKGLLVTLIIGAPLALAFAWCIRHFSDTWWVLSGALFFLFSIVLSSLAPVLIFPIFYKFKPLENKELENNLKAMARDCGVMVSHVFSFNLSKDTRKANAALAGMGKTRRIIISDTLLLTMTTDEITAVIAHELGHHGLNHILKSVLLGGIYIFAGLFAVSRAIELFLIHAHGFAGVSDPAAFPLIAFFLLLFGLVFTPANNYLSRRFESSADLYAKRILGKSDDLVSSLKKLGDMNMADPEPHPLVAWYSYSHPPQNKRIAALFGDTP</sequence>
<protein>
    <recommendedName>
        <fullName evidence="14">Peptidase M48</fullName>
    </recommendedName>
</protein>
<feature type="active site" evidence="6">
    <location>
        <position position="230"/>
    </location>
</feature>
<evidence type="ECO:0000313" key="12">
    <source>
        <dbReference type="EMBL" id="OGK07614.1"/>
    </source>
</evidence>
<proteinExistence type="inferred from homology"/>
<evidence type="ECO:0000256" key="3">
    <source>
        <dbReference type="ARBA" id="ARBA00022801"/>
    </source>
</evidence>
<dbReference type="GO" id="GO:0071586">
    <property type="term" value="P:CAAX-box protein processing"/>
    <property type="evidence" value="ECO:0007669"/>
    <property type="project" value="InterPro"/>
</dbReference>
<feature type="binding site" evidence="7">
    <location>
        <position position="233"/>
    </location>
    <ligand>
        <name>Zn(2+)</name>
        <dbReference type="ChEBI" id="CHEBI:29105"/>
        <note>catalytic</note>
    </ligand>
</feature>
<keyword evidence="9" id="KW-1133">Transmembrane helix</keyword>
<comment type="cofactor">
    <cofactor evidence="7 8">
        <name>Zn(2+)</name>
        <dbReference type="ChEBI" id="CHEBI:29105"/>
    </cofactor>
    <text evidence="7 8">Binds 1 zinc ion per subunit.</text>
</comment>
<name>A0A1F7FLP0_UNCRA</name>
<evidence type="ECO:0000256" key="8">
    <source>
        <dbReference type="RuleBase" id="RU003983"/>
    </source>
</evidence>
<dbReference type="InterPro" id="IPR001915">
    <property type="entry name" value="Peptidase_M48"/>
</dbReference>
<evidence type="ECO:0000256" key="9">
    <source>
        <dbReference type="SAM" id="Phobius"/>
    </source>
</evidence>
<feature type="binding site" evidence="7">
    <location>
        <position position="229"/>
    </location>
    <ligand>
        <name>Zn(2+)</name>
        <dbReference type="ChEBI" id="CHEBI:29105"/>
        <note>catalytic</note>
    </ligand>
</feature>
<keyword evidence="2 7" id="KW-0479">Metal-binding</keyword>
<evidence type="ECO:0000256" key="7">
    <source>
        <dbReference type="PIRSR" id="PIRSR627057-2"/>
    </source>
</evidence>
<feature type="transmembrane region" description="Helical" evidence="9">
    <location>
        <begin position="129"/>
        <end position="155"/>
    </location>
</feature>
<dbReference type="GO" id="GO:0046872">
    <property type="term" value="F:metal ion binding"/>
    <property type="evidence" value="ECO:0007669"/>
    <property type="project" value="UniProtKB-KW"/>
</dbReference>
<organism evidence="12 13">
    <name type="scientific">Candidatus Raymondbacteria bacterium RIFOXYD12_FULL_49_13</name>
    <dbReference type="NCBI Taxonomy" id="1817890"/>
    <lineage>
        <taxon>Bacteria</taxon>
        <taxon>Raymondiibacteriota</taxon>
    </lineage>
</organism>
<comment type="caution">
    <text evidence="12">The sequence shown here is derived from an EMBL/GenBank/DDBJ whole genome shotgun (WGS) entry which is preliminary data.</text>
</comment>
<dbReference type="EMBL" id="MFYX01000001">
    <property type="protein sequence ID" value="OGK07614.1"/>
    <property type="molecule type" value="Genomic_DNA"/>
</dbReference>